<dbReference type="GO" id="GO:0006357">
    <property type="term" value="P:regulation of transcription by RNA polymerase II"/>
    <property type="evidence" value="ECO:0007669"/>
    <property type="project" value="TreeGrafter"/>
</dbReference>
<dbReference type="GO" id="GO:0005634">
    <property type="term" value="C:nucleus"/>
    <property type="evidence" value="ECO:0007669"/>
    <property type="project" value="UniProtKB-SubCell"/>
</dbReference>
<organism evidence="11 12">
    <name type="scientific">Geodia barretti</name>
    <name type="common">Barrett's horny sponge</name>
    <dbReference type="NCBI Taxonomy" id="519541"/>
    <lineage>
        <taxon>Eukaryota</taxon>
        <taxon>Metazoa</taxon>
        <taxon>Porifera</taxon>
        <taxon>Demospongiae</taxon>
        <taxon>Heteroscleromorpha</taxon>
        <taxon>Tetractinellida</taxon>
        <taxon>Astrophorina</taxon>
        <taxon>Geodiidae</taxon>
        <taxon>Geodia</taxon>
    </lineage>
</organism>
<feature type="domain" description="C2H2-type" evidence="10">
    <location>
        <begin position="12"/>
        <end position="41"/>
    </location>
</feature>
<evidence type="ECO:0000313" key="11">
    <source>
        <dbReference type="EMBL" id="CAI8042340.1"/>
    </source>
</evidence>
<feature type="region of interest" description="Disordered" evidence="9">
    <location>
        <begin position="98"/>
        <end position="143"/>
    </location>
</feature>
<dbReference type="AlphaFoldDB" id="A0AA35X8N4"/>
<feature type="domain" description="C2H2-type" evidence="10">
    <location>
        <begin position="71"/>
        <end position="101"/>
    </location>
</feature>
<name>A0AA35X8N4_GEOBA</name>
<dbReference type="PANTHER" id="PTHR46179:SF13">
    <property type="entry name" value="C2H2-TYPE DOMAIN-CONTAINING PROTEIN"/>
    <property type="match status" value="1"/>
</dbReference>
<evidence type="ECO:0000256" key="7">
    <source>
        <dbReference type="ARBA" id="ARBA00023242"/>
    </source>
</evidence>
<keyword evidence="2" id="KW-0479">Metal-binding</keyword>
<keyword evidence="3 8" id="KW-0863">Zinc-finger</keyword>
<dbReference type="Proteomes" id="UP001174909">
    <property type="component" value="Unassembled WGS sequence"/>
</dbReference>
<dbReference type="EMBL" id="CASHTH010003258">
    <property type="protein sequence ID" value="CAI8042340.1"/>
    <property type="molecule type" value="Genomic_DNA"/>
</dbReference>
<keyword evidence="12" id="KW-1185">Reference proteome</keyword>
<comment type="subcellular location">
    <subcellularLocation>
        <location evidence="1">Nucleus</location>
    </subcellularLocation>
</comment>
<keyword evidence="5" id="KW-0805">Transcription regulation</keyword>
<evidence type="ECO:0000313" key="12">
    <source>
        <dbReference type="Proteomes" id="UP001174909"/>
    </source>
</evidence>
<accession>A0AA35X8N4</accession>
<evidence type="ECO:0000256" key="4">
    <source>
        <dbReference type="ARBA" id="ARBA00022833"/>
    </source>
</evidence>
<dbReference type="GO" id="GO:0008270">
    <property type="term" value="F:zinc ion binding"/>
    <property type="evidence" value="ECO:0007669"/>
    <property type="project" value="UniProtKB-KW"/>
</dbReference>
<dbReference type="FunFam" id="3.30.160.60:FF:000446">
    <property type="entry name" value="Zinc finger protein"/>
    <property type="match status" value="1"/>
</dbReference>
<feature type="region of interest" description="Disordered" evidence="9">
    <location>
        <begin position="182"/>
        <end position="203"/>
    </location>
</feature>
<keyword evidence="7" id="KW-0539">Nucleus</keyword>
<dbReference type="PROSITE" id="PS00028">
    <property type="entry name" value="ZINC_FINGER_C2H2_1"/>
    <property type="match status" value="3"/>
</dbReference>
<keyword evidence="4" id="KW-0862">Zinc</keyword>
<gene>
    <name evidence="11" type="ORF">GBAR_LOCUS23527</name>
</gene>
<protein>
    <submittedName>
        <fullName evidence="11">Metal regulatory transcription factor 1</fullName>
    </submittedName>
</protein>
<dbReference type="InterPro" id="IPR013087">
    <property type="entry name" value="Znf_C2H2_type"/>
</dbReference>
<sequence>MTRVVLKLVLCVQCPFDGCPWRFATPYKLRRHIKSHTKETPFVCKECGRGFSVRYNLLMHIQTIHSQPQKFKCPMPGCKEAFHTQPRLNGHLRRVHKKDWKTMQLPKPETESKQTASGEGGGGSRSSSTSSDDSVDTAPKTQSRFECVQCTAPSRLRAKLTARTPESHSTQTVVQCHRPEMYTARSPPGEELRSTRRSTNSSRISLLSARELQPRVSALGPPQEPPQVHATQLLCVPVMDCQREVASSRLTTFTPTHT</sequence>
<proteinExistence type="predicted"/>
<evidence type="ECO:0000256" key="2">
    <source>
        <dbReference type="ARBA" id="ARBA00022723"/>
    </source>
</evidence>
<dbReference type="SMART" id="SM00355">
    <property type="entry name" value="ZnF_C2H2"/>
    <property type="match status" value="3"/>
</dbReference>
<dbReference type="InterPro" id="IPR051061">
    <property type="entry name" value="Zinc_finger_trans_reg"/>
</dbReference>
<dbReference type="Pfam" id="PF00096">
    <property type="entry name" value="zf-C2H2"/>
    <property type="match status" value="2"/>
</dbReference>
<dbReference type="SUPFAM" id="SSF57667">
    <property type="entry name" value="beta-beta-alpha zinc fingers"/>
    <property type="match status" value="2"/>
</dbReference>
<evidence type="ECO:0000259" key="10">
    <source>
        <dbReference type="PROSITE" id="PS50157"/>
    </source>
</evidence>
<evidence type="ECO:0000256" key="8">
    <source>
        <dbReference type="PROSITE-ProRule" id="PRU00042"/>
    </source>
</evidence>
<dbReference type="Gene3D" id="3.30.160.60">
    <property type="entry name" value="Classic Zinc Finger"/>
    <property type="match status" value="3"/>
</dbReference>
<comment type="caution">
    <text evidence="11">The sequence shown here is derived from an EMBL/GenBank/DDBJ whole genome shotgun (WGS) entry which is preliminary data.</text>
</comment>
<evidence type="ECO:0000256" key="5">
    <source>
        <dbReference type="ARBA" id="ARBA00023015"/>
    </source>
</evidence>
<evidence type="ECO:0000256" key="9">
    <source>
        <dbReference type="SAM" id="MobiDB-lite"/>
    </source>
</evidence>
<keyword evidence="6" id="KW-0804">Transcription</keyword>
<evidence type="ECO:0000256" key="3">
    <source>
        <dbReference type="ARBA" id="ARBA00022771"/>
    </source>
</evidence>
<feature type="domain" description="C2H2-type" evidence="10">
    <location>
        <begin position="42"/>
        <end position="70"/>
    </location>
</feature>
<dbReference type="PANTHER" id="PTHR46179">
    <property type="entry name" value="ZINC FINGER PROTEIN"/>
    <property type="match status" value="1"/>
</dbReference>
<evidence type="ECO:0000256" key="6">
    <source>
        <dbReference type="ARBA" id="ARBA00023163"/>
    </source>
</evidence>
<evidence type="ECO:0000256" key="1">
    <source>
        <dbReference type="ARBA" id="ARBA00004123"/>
    </source>
</evidence>
<dbReference type="InterPro" id="IPR036236">
    <property type="entry name" value="Znf_C2H2_sf"/>
</dbReference>
<reference evidence="11" key="1">
    <citation type="submission" date="2023-03" db="EMBL/GenBank/DDBJ databases">
        <authorList>
            <person name="Steffen K."/>
            <person name="Cardenas P."/>
        </authorList>
    </citation>
    <scope>NUCLEOTIDE SEQUENCE</scope>
</reference>
<dbReference type="PROSITE" id="PS50157">
    <property type="entry name" value="ZINC_FINGER_C2H2_2"/>
    <property type="match status" value="3"/>
</dbReference>